<dbReference type="KEGG" id="stai:STAIW_v1c02750"/>
<keyword evidence="1" id="KW-0175">Coiled coil</keyword>
<reference evidence="3 4" key="1">
    <citation type="journal article" date="2013" name="Genome Biol. Evol.">
        <title>Comparison of metabolic capacities and inference of gene content evolution in mosquito-associated Spiroplasma diminutum and S. taiwanense.</title>
        <authorList>
            <person name="Lo W.S."/>
            <person name="Ku C."/>
            <person name="Chen L.L."/>
            <person name="Chang T.H."/>
            <person name="Kuo C.H."/>
        </authorList>
    </citation>
    <scope>NUCLEOTIDE SEQUENCE [LARGE SCALE GENOMIC DNA]</scope>
    <source>
        <strain evidence="3">CT-1</strain>
    </source>
</reference>
<dbReference type="AlphaFoldDB" id="S5LTB2"/>
<feature type="transmembrane region" description="Helical" evidence="2">
    <location>
        <begin position="456"/>
        <end position="479"/>
    </location>
</feature>
<keyword evidence="2" id="KW-0472">Membrane</keyword>
<dbReference type="HOGENOM" id="CLU_547358_0_0_14"/>
<name>S5LTB2_9MOLU</name>
<organism evidence="3 4">
    <name type="scientific">Spiroplasma taiwanense CT-1</name>
    <dbReference type="NCBI Taxonomy" id="1276220"/>
    <lineage>
        <taxon>Bacteria</taxon>
        <taxon>Bacillati</taxon>
        <taxon>Mycoplasmatota</taxon>
        <taxon>Mollicutes</taxon>
        <taxon>Entomoplasmatales</taxon>
        <taxon>Spiroplasmataceae</taxon>
        <taxon>Spiroplasma</taxon>
    </lineage>
</organism>
<feature type="coiled-coil region" evidence="1">
    <location>
        <begin position="240"/>
        <end position="277"/>
    </location>
</feature>
<accession>S5LTB2</accession>
<evidence type="ECO:0000256" key="2">
    <source>
        <dbReference type="SAM" id="Phobius"/>
    </source>
</evidence>
<evidence type="ECO:0008006" key="5">
    <source>
        <dbReference type="Google" id="ProtNLM"/>
    </source>
</evidence>
<sequence length="554" mass="64985">MGFKIGVIVNYNNENYIIIDVINKETSSGKITFLKIKNILNQEIFTVDSRNVKEIKLRNNKIKEENITDTGYIESLFDSVGNFEDKQESIFDLSGENTYTLDDTFLEEEIETKRLEQFSNLIQSFQKPEHNTQLTPRRKKEQIAFESSPVINETFSNLNVIGEIETTEIIPRRVLEEKKEKNFNFNNDQNNIYISRNTQNETLLSEIKNNQVLEKLEDTADFNNDILKNSNSKINIEGTNNSFKNDVNTNQIKINDLEEEKLELDMLNQKHKAIDNSVINLVQKINENSNINEEYSRKIAVNMEYEKNLTETLDSNEVEQEILRDNLKHNNRYLDSKQLDTLETGPLNTKKFMVSFTKQQSIQQNLKNNFENNNDTNTLFGLTAGFDKETLKKSKIYKKFKVMNSWLIILFTLMILTPLLNYFAKTVLVWLDENLEFSLINIFSLFKLEQFFINDILLIALSLLFMLVFLVYLIIYLILVGDKQYKKIAYYNFQLENKIEVIDSIQNYNSESSLYLIKVHNEIKKMRKEIKELKRNKISSDFLSSKKEISKVSH</sequence>
<keyword evidence="2" id="KW-1133">Transmembrane helix</keyword>
<evidence type="ECO:0000313" key="4">
    <source>
        <dbReference type="Proteomes" id="UP000014984"/>
    </source>
</evidence>
<dbReference type="OrthoDB" id="388661at2"/>
<dbReference type="STRING" id="1276220.STAIW_v1c02750"/>
<gene>
    <name evidence="3" type="ORF">STAIW_v1c02750</name>
</gene>
<keyword evidence="4" id="KW-1185">Reference proteome</keyword>
<dbReference type="RefSeq" id="WP_020834078.1">
    <property type="nucleotide sequence ID" value="NC_021846.1"/>
</dbReference>
<dbReference type="EMBL" id="CP005074">
    <property type="protein sequence ID" value="AGR40939.1"/>
    <property type="molecule type" value="Genomic_DNA"/>
</dbReference>
<proteinExistence type="predicted"/>
<keyword evidence="2" id="KW-0812">Transmembrane</keyword>
<evidence type="ECO:0000313" key="3">
    <source>
        <dbReference type="EMBL" id="AGR40939.1"/>
    </source>
</evidence>
<protein>
    <recommendedName>
        <fullName evidence="5">Transmembrane protein</fullName>
    </recommendedName>
</protein>
<feature type="transmembrane region" description="Helical" evidence="2">
    <location>
        <begin position="402"/>
        <end position="424"/>
    </location>
</feature>
<evidence type="ECO:0000256" key="1">
    <source>
        <dbReference type="SAM" id="Coils"/>
    </source>
</evidence>
<dbReference type="PATRIC" id="fig|1276220.3.peg.277"/>
<dbReference type="Proteomes" id="UP000014984">
    <property type="component" value="Chromosome"/>
</dbReference>